<dbReference type="Gene3D" id="3.30.40.10">
    <property type="entry name" value="Zinc/RING finger domain, C3HC4 (zinc finger)"/>
    <property type="match status" value="1"/>
</dbReference>
<dbReference type="SUPFAM" id="SSF57903">
    <property type="entry name" value="FYVE/PHD zinc finger"/>
    <property type="match status" value="1"/>
</dbReference>
<dbReference type="EMBL" id="DF144123">
    <property type="protein sequence ID" value="GAA55958.1"/>
    <property type="molecule type" value="Genomic_DNA"/>
</dbReference>
<proteinExistence type="predicted"/>
<accession>G7YSM8</accession>
<dbReference type="AlphaFoldDB" id="G7YSM8"/>
<dbReference type="InterPro" id="IPR011011">
    <property type="entry name" value="Znf_FYVE_PHD"/>
</dbReference>
<sequence length="303" mass="33385">MTKVALALHVDVNCEHRRIPSAYVCFFEEFFRETKVLGQSRKHTDLHNELSVKKSCYDVDPYHTTESQCNVSLSTLHLVALMSLVNAGCSLQSSMVHNRCGRNGCPSNVRRGMQCPTCKAWWHFKCTGLQDDQVSQLSNSLDPFVCASCLYTKGAMHSQTKKKAIKNKTNSPLPNYTDRCKSSSLIDVLAAKLELLAKALTDANTKNAAIWTKVDKEISSLNEYPALSTPGPLAAKNVIQLSDAAIKTATVSLVDRRVRLVTPEVKQANTWAPRYPLLAVGRTEDLGSGCQRPNGKSNDQASI</sequence>
<organism evidence="1 2">
    <name type="scientific">Clonorchis sinensis</name>
    <name type="common">Chinese liver fluke</name>
    <dbReference type="NCBI Taxonomy" id="79923"/>
    <lineage>
        <taxon>Eukaryota</taxon>
        <taxon>Metazoa</taxon>
        <taxon>Spiralia</taxon>
        <taxon>Lophotrochozoa</taxon>
        <taxon>Platyhelminthes</taxon>
        <taxon>Trematoda</taxon>
        <taxon>Digenea</taxon>
        <taxon>Opisthorchiida</taxon>
        <taxon>Opisthorchiata</taxon>
        <taxon>Opisthorchiidae</taxon>
        <taxon>Clonorchis</taxon>
    </lineage>
</organism>
<reference key="2">
    <citation type="submission" date="2011-10" db="EMBL/GenBank/DDBJ databases">
        <title>The genome and transcriptome sequence of Clonorchis sinensis provide insights into the carcinogenic liver fluke.</title>
        <authorList>
            <person name="Wang X."/>
            <person name="Huang Y."/>
            <person name="Chen W."/>
            <person name="Liu H."/>
            <person name="Guo L."/>
            <person name="Chen Y."/>
            <person name="Luo F."/>
            <person name="Zhou W."/>
            <person name="Sun J."/>
            <person name="Mao Q."/>
            <person name="Liang P."/>
            <person name="Zhou C."/>
            <person name="Tian Y."/>
            <person name="Men J."/>
            <person name="Lv X."/>
            <person name="Huang L."/>
            <person name="Zhou J."/>
            <person name="Hu Y."/>
            <person name="Li R."/>
            <person name="Zhang F."/>
            <person name="Lei H."/>
            <person name="Li X."/>
            <person name="Hu X."/>
            <person name="Liang C."/>
            <person name="Xu J."/>
            <person name="Wu Z."/>
            <person name="Yu X."/>
        </authorList>
    </citation>
    <scope>NUCLEOTIDE SEQUENCE</scope>
    <source>
        <strain>Henan</strain>
    </source>
</reference>
<dbReference type="Proteomes" id="UP000008909">
    <property type="component" value="Unassembled WGS sequence"/>
</dbReference>
<name>G7YSM8_CLOSI</name>
<evidence type="ECO:0000313" key="1">
    <source>
        <dbReference type="EMBL" id="GAA55958.1"/>
    </source>
</evidence>
<evidence type="ECO:0000313" key="2">
    <source>
        <dbReference type="Proteomes" id="UP000008909"/>
    </source>
</evidence>
<reference evidence="1" key="1">
    <citation type="journal article" date="2011" name="Genome Biol.">
        <title>The draft genome of the carcinogenic human liver fluke Clonorchis sinensis.</title>
        <authorList>
            <person name="Wang X."/>
            <person name="Chen W."/>
            <person name="Huang Y."/>
            <person name="Sun J."/>
            <person name="Men J."/>
            <person name="Liu H."/>
            <person name="Luo F."/>
            <person name="Guo L."/>
            <person name="Lv X."/>
            <person name="Deng C."/>
            <person name="Zhou C."/>
            <person name="Fan Y."/>
            <person name="Li X."/>
            <person name="Huang L."/>
            <person name="Hu Y."/>
            <person name="Liang C."/>
            <person name="Hu X."/>
            <person name="Xu J."/>
            <person name="Yu X."/>
        </authorList>
    </citation>
    <scope>NUCLEOTIDE SEQUENCE [LARGE SCALE GENOMIC DNA]</scope>
    <source>
        <strain evidence="1">Henan</strain>
    </source>
</reference>
<gene>
    <name evidence="1" type="ORF">CLF_109457</name>
</gene>
<dbReference type="InterPro" id="IPR013083">
    <property type="entry name" value="Znf_RING/FYVE/PHD"/>
</dbReference>
<evidence type="ECO:0008006" key="3">
    <source>
        <dbReference type="Google" id="ProtNLM"/>
    </source>
</evidence>
<keyword evidence="2" id="KW-1185">Reference proteome</keyword>
<protein>
    <recommendedName>
        <fullName evidence="3">Zinc finger PHD-type domain-containing protein</fullName>
    </recommendedName>
</protein>